<dbReference type="Pfam" id="PF03402">
    <property type="entry name" value="V1R"/>
    <property type="match status" value="1"/>
</dbReference>
<dbReference type="PROSITE" id="PS50262">
    <property type="entry name" value="G_PROTEIN_RECEP_F1_2"/>
    <property type="match status" value="1"/>
</dbReference>
<evidence type="ECO:0000256" key="10">
    <source>
        <dbReference type="ARBA" id="ARBA00023224"/>
    </source>
</evidence>
<evidence type="ECO:0000256" key="7">
    <source>
        <dbReference type="ARBA" id="ARBA00023040"/>
    </source>
</evidence>
<dbReference type="Gene3D" id="1.20.1070.10">
    <property type="entry name" value="Rhodopsin 7-helix transmembrane proteins"/>
    <property type="match status" value="1"/>
</dbReference>
<evidence type="ECO:0000256" key="11">
    <source>
        <dbReference type="RuleBase" id="RU364061"/>
    </source>
</evidence>
<dbReference type="SUPFAM" id="SSF81321">
    <property type="entry name" value="Family A G protein-coupled receptor-like"/>
    <property type="match status" value="1"/>
</dbReference>
<feature type="domain" description="G-protein coupled receptors family 1 profile" evidence="12">
    <location>
        <begin position="44"/>
        <end position="271"/>
    </location>
</feature>
<keyword evidence="7 11" id="KW-0297">G-protein coupled receptor</keyword>
<dbReference type="InterPro" id="IPR036051">
    <property type="entry name" value="KRAB_dom_sf"/>
</dbReference>
<evidence type="ECO:0000256" key="9">
    <source>
        <dbReference type="ARBA" id="ARBA00023170"/>
    </source>
</evidence>
<name>A0ABM0SHX1_GALVR</name>
<feature type="transmembrane region" description="Helical" evidence="11">
    <location>
        <begin position="256"/>
        <end position="274"/>
    </location>
</feature>
<evidence type="ECO:0000313" key="13">
    <source>
        <dbReference type="Proteomes" id="UP000694923"/>
    </source>
</evidence>
<evidence type="ECO:0000256" key="5">
    <source>
        <dbReference type="ARBA" id="ARBA00022692"/>
    </source>
</evidence>
<feature type="transmembrane region" description="Helical" evidence="11">
    <location>
        <begin position="149"/>
        <end position="168"/>
    </location>
</feature>
<keyword evidence="6 11" id="KW-1133">Transmembrane helix</keyword>
<evidence type="ECO:0000256" key="3">
    <source>
        <dbReference type="ARBA" id="ARBA00022475"/>
    </source>
</evidence>
<keyword evidence="10 11" id="KW-0807">Transducer</keyword>
<dbReference type="RefSeq" id="XP_008592462.1">
    <property type="nucleotide sequence ID" value="XM_008594240.1"/>
</dbReference>
<feature type="non-terminal residue" evidence="14">
    <location>
        <position position="370"/>
    </location>
</feature>
<evidence type="ECO:0000256" key="1">
    <source>
        <dbReference type="ARBA" id="ARBA00004651"/>
    </source>
</evidence>
<protein>
    <recommendedName>
        <fullName evidence="11">Vomeronasal type-1 receptor</fullName>
    </recommendedName>
</protein>
<organism evidence="13 14">
    <name type="scientific">Galeopterus variegatus</name>
    <name type="common">Malayan flying lemur</name>
    <name type="synonym">Cynocephalus variegatus</name>
    <dbReference type="NCBI Taxonomy" id="482537"/>
    <lineage>
        <taxon>Eukaryota</taxon>
        <taxon>Metazoa</taxon>
        <taxon>Chordata</taxon>
        <taxon>Craniata</taxon>
        <taxon>Vertebrata</taxon>
        <taxon>Euteleostomi</taxon>
        <taxon>Mammalia</taxon>
        <taxon>Eutheria</taxon>
        <taxon>Euarchontoglires</taxon>
        <taxon>Dermoptera</taxon>
        <taxon>Cynocephalidae</taxon>
        <taxon>Galeopterus</taxon>
    </lineage>
</organism>
<dbReference type="Proteomes" id="UP000694923">
    <property type="component" value="Unplaced"/>
</dbReference>
<comment type="similarity">
    <text evidence="2 11">Belongs to the G-protein coupled receptor 1 family.</text>
</comment>
<dbReference type="Pfam" id="PF01352">
    <property type="entry name" value="KRAB"/>
    <property type="match status" value="1"/>
</dbReference>
<feature type="transmembrane region" description="Helical" evidence="11">
    <location>
        <begin position="36"/>
        <end position="55"/>
    </location>
</feature>
<evidence type="ECO:0000313" key="14">
    <source>
        <dbReference type="RefSeq" id="XP_008592462.1"/>
    </source>
</evidence>
<evidence type="ECO:0000256" key="8">
    <source>
        <dbReference type="ARBA" id="ARBA00023136"/>
    </source>
</evidence>
<dbReference type="PRINTS" id="PR01534">
    <property type="entry name" value="VOMERONASL1R"/>
</dbReference>
<proteinExistence type="inferred from homology"/>
<evidence type="ECO:0000259" key="12">
    <source>
        <dbReference type="PROSITE" id="PS50262"/>
    </source>
</evidence>
<reference evidence="14" key="1">
    <citation type="submission" date="2025-08" db="UniProtKB">
        <authorList>
            <consortium name="RefSeq"/>
        </authorList>
    </citation>
    <scope>IDENTIFICATION</scope>
</reference>
<dbReference type="SUPFAM" id="SSF109640">
    <property type="entry name" value="KRAB domain (Kruppel-associated box)"/>
    <property type="match status" value="1"/>
</dbReference>
<accession>A0ABM0SHX1</accession>
<dbReference type="PANTHER" id="PTHR24062">
    <property type="entry name" value="VOMERONASAL TYPE-1 RECEPTOR"/>
    <property type="match status" value="1"/>
</dbReference>
<gene>
    <name evidence="14" type="primary">LOC103609989</name>
</gene>
<sequence length="370" mass="41297">MICPGKEGKAKKVVDNEFWAGGMELHLGECVPGRKISICIGILGNSFLLCLYNFILLTGHQVRPTDLILNQLVFANSLVLFSKGIPQTMASFGQKYFLDDAACKVVFYLHRVGRGVSLSTTCLLSVFQTVKLSSNYYARLEIRMRSPKCIGFCCFLIWILHLPLNTVVPLNVTQSLNGKNISLMSRNFGYCSASISDKFIGGLYSLIFSFFDAISLGLMAWASGSMVFILQRHKQRVQYIHSSSLSKPRRSHEARATSTILILVSSFILFYSVSSILTVCLSLMDHGQWLVLTSLLVTSCFPTFKWRRDCEIEAGGGRKIEVEATTIGQGTVTFEDMDVYLLWEEWSLLDEPQTPVPQSDAGELGPYFLP</sequence>
<dbReference type="InterPro" id="IPR004072">
    <property type="entry name" value="Vmron_rcpt_1"/>
</dbReference>
<keyword evidence="4 11" id="KW-0589">Pheromone response</keyword>
<keyword evidence="3 11" id="KW-1003">Cell membrane</keyword>
<evidence type="ECO:0000256" key="2">
    <source>
        <dbReference type="ARBA" id="ARBA00010663"/>
    </source>
</evidence>
<comment type="subcellular location">
    <subcellularLocation>
        <location evidence="1 11">Cell membrane</location>
        <topology evidence="1 11">Multi-pass membrane protein</topology>
    </subcellularLocation>
</comment>
<dbReference type="InterPro" id="IPR001909">
    <property type="entry name" value="KRAB"/>
</dbReference>
<keyword evidence="9 11" id="KW-0675">Receptor</keyword>
<feature type="transmembrane region" description="Helical" evidence="11">
    <location>
        <begin position="67"/>
        <end position="85"/>
    </location>
</feature>
<dbReference type="InterPro" id="IPR017452">
    <property type="entry name" value="GPCR_Rhodpsn_7TM"/>
</dbReference>
<feature type="transmembrane region" description="Helical" evidence="11">
    <location>
        <begin position="206"/>
        <end position="230"/>
    </location>
</feature>
<evidence type="ECO:0000256" key="6">
    <source>
        <dbReference type="ARBA" id="ARBA00022989"/>
    </source>
</evidence>
<keyword evidence="13" id="KW-1185">Reference proteome</keyword>
<dbReference type="Gene3D" id="6.10.140.140">
    <property type="match status" value="1"/>
</dbReference>
<keyword evidence="5 11" id="KW-0812">Transmembrane</keyword>
<dbReference type="GeneID" id="103609989"/>
<keyword evidence="8 11" id="KW-0472">Membrane</keyword>
<evidence type="ECO:0000256" key="4">
    <source>
        <dbReference type="ARBA" id="ARBA00022507"/>
    </source>
</evidence>